<evidence type="ECO:0000256" key="2">
    <source>
        <dbReference type="SAM" id="MobiDB-lite"/>
    </source>
</evidence>
<protein>
    <submittedName>
        <fullName evidence="3">Uncharacterized protein</fullName>
    </submittedName>
</protein>
<sequence length="1156" mass="128753">MATFEGRPLFDPHKRLAPKLSDKELDKYMEENGYDSKSEAEEEKPKPKNGAFKRFQMSDRELDDYVEADSRMDAMAERMNAERPGYMDEYERNPEERERVRESALMHIQQERSELDKYVNHQPYQGTIKDESKEGKAIKRRFRKAGFKKLMRRYTGDDPKLYYRAPPEKIDVWPPVDAKPWGHLPWRDPIESSPEDPYTQDDLDSELPMRQPVLPDLYHDKLVPPQEVDMIARALELRERGNEAYKNDDLNDAVDQYTYAAESLEAEAGVDGGGKPRAESVLGIVLSNRALCLLKLGRFAEAVAPAARALSLSSVAAQPALAGKTYSRLALAQLESGDIAGSIGTAYHAAKLGHLKYLHRDLRDYDEVKKAAEKPRVSLVSAVNQPDHAADEGEDGFQRIKLLFEREALPHPDAREPKSGKSIMSEAVEAMGHSRAQLGGKEREGSEQHKRANFPTSKAPISAIFHSFRLIFGRAIISRHGEGSEHPVARMIDLVIKRGGTAKARYGADAHTLIMTVAYAQQPRAIERLLRAGARAAKESEIPNFKGSYLGRFPLVSADFWTSDHPSKRSRSVDALFRNVRARNTRFEANLNHSFAAQAGADATCVDSNGWTALHYSVHPKRTCHTKDAVLAVLTRARCPLDAVNIDGVTALAIAAIDGNGRAVKKLLALGANPTVRGALGHSALGLCIVQPRCASEVGVHNSEGSTTEKDPEVDVCMDNAVRRYAAKKGGGDYTADEDTRVALVDHWLEKIRQIRQPGHREPDVPVSAQMYDFSDMIPKSEMKKRPPETFPDFEDYIDPARHYATLHPDAQRRRARDVESCREMLKDCKLNYKRPEKNAGNPFFAIHDRSLDRMPTVMKRHFRGRRVAAANPGDEPTIVLDEEPTKDEVGWLVGLCSLAPLVDPASPEFDTADDDRADDAVCADTNPEVDAAPKAHMLQSVRFRPVPKFGRDPPSQRLVSAQVDETGDTVWLVSGRRRQMDRLIRGPASRVFTPMCPNDACIRVVHEYGPIVHPGARGGYWAKMLRDAGAHVVALDEAPHGSKPTAAGLEPPLVAWTEVTKGSFADVAAWSDHTLLLVWPRQCFGWAQEDADTPDDLLCLEKFMGTTLIFVGNRSGTSAATEKFHNKLNTTWKLTRACAIPCWPGQEADLTVWTR</sequence>
<feature type="region of interest" description="Disordered" evidence="2">
    <location>
        <begin position="432"/>
        <end position="453"/>
    </location>
</feature>
<organism evidence="3 4">
    <name type="scientific">Aureococcus anophagefferens</name>
    <name type="common">Harmful bloom alga</name>
    <dbReference type="NCBI Taxonomy" id="44056"/>
    <lineage>
        <taxon>Eukaryota</taxon>
        <taxon>Sar</taxon>
        <taxon>Stramenopiles</taxon>
        <taxon>Ochrophyta</taxon>
        <taxon>Pelagophyceae</taxon>
        <taxon>Pelagomonadales</taxon>
        <taxon>Pelagomonadaceae</taxon>
        <taxon>Aureococcus</taxon>
    </lineage>
</organism>
<dbReference type="InterPro" id="IPR036770">
    <property type="entry name" value="Ankyrin_rpt-contain_sf"/>
</dbReference>
<dbReference type="PROSITE" id="PS50297">
    <property type="entry name" value="ANK_REP_REGION"/>
    <property type="match status" value="1"/>
</dbReference>
<dbReference type="Gene3D" id="1.25.40.20">
    <property type="entry name" value="Ankyrin repeat-containing domain"/>
    <property type="match status" value="1"/>
</dbReference>
<dbReference type="InterPro" id="IPR002110">
    <property type="entry name" value="Ankyrin_rpt"/>
</dbReference>
<name>A0ABR1FJQ5_AURAN</name>
<dbReference type="Gene3D" id="1.25.40.10">
    <property type="entry name" value="Tetratricopeptide repeat domain"/>
    <property type="match status" value="1"/>
</dbReference>
<feature type="region of interest" description="Disordered" evidence="2">
    <location>
        <begin position="77"/>
        <end position="101"/>
    </location>
</feature>
<accession>A0ABR1FJQ5</accession>
<dbReference type="PANTHER" id="PTHR39290">
    <property type="entry name" value="C3H1-TYPE DOMAIN-CONTAINING PROTEIN-RELATED"/>
    <property type="match status" value="1"/>
</dbReference>
<dbReference type="SUPFAM" id="SSF48403">
    <property type="entry name" value="Ankyrin repeat"/>
    <property type="match status" value="1"/>
</dbReference>
<comment type="caution">
    <text evidence="3">The sequence shown here is derived from an EMBL/GenBank/DDBJ whole genome shotgun (WGS) entry which is preliminary data.</text>
</comment>
<gene>
    <name evidence="3" type="ORF">SO694_000313106</name>
</gene>
<evidence type="ECO:0000256" key="1">
    <source>
        <dbReference type="PROSITE-ProRule" id="PRU00023"/>
    </source>
</evidence>
<proteinExistence type="predicted"/>
<keyword evidence="4" id="KW-1185">Reference proteome</keyword>
<reference evidence="3 4" key="1">
    <citation type="submission" date="2024-03" db="EMBL/GenBank/DDBJ databases">
        <title>Aureococcus anophagefferens CCMP1851 and Kratosvirus quantuckense: Draft genome of a second virus-susceptible host strain in the model system.</title>
        <authorList>
            <person name="Chase E."/>
            <person name="Truchon A.R."/>
            <person name="Schepens W."/>
            <person name="Wilhelm S.W."/>
        </authorList>
    </citation>
    <scope>NUCLEOTIDE SEQUENCE [LARGE SCALE GENOMIC DNA]</scope>
    <source>
        <strain evidence="3 4">CCMP1851</strain>
    </source>
</reference>
<dbReference type="EMBL" id="JBBJCI010000371">
    <property type="protein sequence ID" value="KAK7232117.1"/>
    <property type="molecule type" value="Genomic_DNA"/>
</dbReference>
<feature type="compositionally biased region" description="Basic and acidic residues" evidence="2">
    <location>
        <begin position="8"/>
        <end position="46"/>
    </location>
</feature>
<feature type="region of interest" description="Disordered" evidence="2">
    <location>
        <begin position="1"/>
        <end position="59"/>
    </location>
</feature>
<dbReference type="PANTHER" id="PTHR39290:SF6">
    <property type="entry name" value="S-ADENOSYL-L-METHIONINE-DEPENDENT METHYLTRANSFERASES SUPERFAMILY PROTEIN"/>
    <property type="match status" value="1"/>
</dbReference>
<keyword evidence="1" id="KW-0040">ANK repeat</keyword>
<feature type="repeat" description="ANK" evidence="1">
    <location>
        <begin position="647"/>
        <end position="679"/>
    </location>
</feature>
<dbReference type="InterPro" id="IPR011990">
    <property type="entry name" value="TPR-like_helical_dom_sf"/>
</dbReference>
<feature type="compositionally biased region" description="Basic and acidic residues" evidence="2">
    <location>
        <begin position="440"/>
        <end position="450"/>
    </location>
</feature>
<dbReference type="Proteomes" id="UP001363151">
    <property type="component" value="Unassembled WGS sequence"/>
</dbReference>
<dbReference type="SUPFAM" id="SSF48452">
    <property type="entry name" value="TPR-like"/>
    <property type="match status" value="1"/>
</dbReference>
<evidence type="ECO:0000313" key="3">
    <source>
        <dbReference type="EMBL" id="KAK7232117.1"/>
    </source>
</evidence>
<evidence type="ECO:0000313" key="4">
    <source>
        <dbReference type="Proteomes" id="UP001363151"/>
    </source>
</evidence>
<dbReference type="PROSITE" id="PS50088">
    <property type="entry name" value="ANK_REPEAT"/>
    <property type="match status" value="1"/>
</dbReference>